<dbReference type="AlphaFoldDB" id="A0A4S8L8P4"/>
<dbReference type="OrthoDB" id="3265815at2759"/>
<keyword evidence="3" id="KW-1185">Reference proteome</keyword>
<sequence>MENFSPTGHDFRLEDWITVAGPSNASTPLDTNSWNANTIATTAPFEQTSLFDTSPNLSHQRSVLFSDNSLRQALDGSDKLENDDTRLSGDQTVPSLDQQSLGTLTLSTAFQATPSSNRPTPDIMLISSDAVVFCVDQQTILNLSTNSFNSLLPITSTCKIERFIILHQVHSSELNILLHVLYDLDCTQYNPPLPAILSSIDLFPQFGLSPKALIKPKTSVYEILLSQASLHPLEVYCLCGKHDIHELAIPVSSRLLSLALSTLTDKDAERMGSVYLARLFKLHRTRVETLLRLLMPAPSLHNPTSKCGFEQQKVLGAAWTMTTAWLSWSAKPDISISTIRAVFHSMMKHITCPECLKGRDERLNKIIVNWSITKNTI</sequence>
<protein>
    <submittedName>
        <fullName evidence="2">Uncharacterized protein</fullName>
    </submittedName>
</protein>
<dbReference type="EMBL" id="ML179565">
    <property type="protein sequence ID" value="THU85097.1"/>
    <property type="molecule type" value="Genomic_DNA"/>
</dbReference>
<organism evidence="2 3">
    <name type="scientific">Dendrothele bispora (strain CBS 962.96)</name>
    <dbReference type="NCBI Taxonomy" id="1314807"/>
    <lineage>
        <taxon>Eukaryota</taxon>
        <taxon>Fungi</taxon>
        <taxon>Dikarya</taxon>
        <taxon>Basidiomycota</taxon>
        <taxon>Agaricomycotina</taxon>
        <taxon>Agaricomycetes</taxon>
        <taxon>Agaricomycetidae</taxon>
        <taxon>Agaricales</taxon>
        <taxon>Agaricales incertae sedis</taxon>
        <taxon>Dendrothele</taxon>
    </lineage>
</organism>
<dbReference type="Proteomes" id="UP000297245">
    <property type="component" value="Unassembled WGS sequence"/>
</dbReference>
<feature type="region of interest" description="Disordered" evidence="1">
    <location>
        <begin position="75"/>
        <end position="94"/>
    </location>
</feature>
<accession>A0A4S8L8P4</accession>
<feature type="compositionally biased region" description="Basic and acidic residues" evidence="1">
    <location>
        <begin position="76"/>
        <end position="87"/>
    </location>
</feature>
<evidence type="ECO:0000256" key="1">
    <source>
        <dbReference type="SAM" id="MobiDB-lite"/>
    </source>
</evidence>
<evidence type="ECO:0000313" key="2">
    <source>
        <dbReference type="EMBL" id="THU85097.1"/>
    </source>
</evidence>
<evidence type="ECO:0000313" key="3">
    <source>
        <dbReference type="Proteomes" id="UP000297245"/>
    </source>
</evidence>
<proteinExistence type="predicted"/>
<reference evidence="2 3" key="1">
    <citation type="journal article" date="2019" name="Nat. Ecol. Evol.">
        <title>Megaphylogeny resolves global patterns of mushroom evolution.</title>
        <authorList>
            <person name="Varga T."/>
            <person name="Krizsan K."/>
            <person name="Foldi C."/>
            <person name="Dima B."/>
            <person name="Sanchez-Garcia M."/>
            <person name="Sanchez-Ramirez S."/>
            <person name="Szollosi G.J."/>
            <person name="Szarkandi J.G."/>
            <person name="Papp V."/>
            <person name="Albert L."/>
            <person name="Andreopoulos W."/>
            <person name="Angelini C."/>
            <person name="Antonin V."/>
            <person name="Barry K.W."/>
            <person name="Bougher N.L."/>
            <person name="Buchanan P."/>
            <person name="Buyck B."/>
            <person name="Bense V."/>
            <person name="Catcheside P."/>
            <person name="Chovatia M."/>
            <person name="Cooper J."/>
            <person name="Damon W."/>
            <person name="Desjardin D."/>
            <person name="Finy P."/>
            <person name="Geml J."/>
            <person name="Haridas S."/>
            <person name="Hughes K."/>
            <person name="Justo A."/>
            <person name="Karasinski D."/>
            <person name="Kautmanova I."/>
            <person name="Kiss B."/>
            <person name="Kocsube S."/>
            <person name="Kotiranta H."/>
            <person name="LaButti K.M."/>
            <person name="Lechner B.E."/>
            <person name="Liimatainen K."/>
            <person name="Lipzen A."/>
            <person name="Lukacs Z."/>
            <person name="Mihaltcheva S."/>
            <person name="Morgado L.N."/>
            <person name="Niskanen T."/>
            <person name="Noordeloos M.E."/>
            <person name="Ohm R.A."/>
            <person name="Ortiz-Santana B."/>
            <person name="Ovrebo C."/>
            <person name="Racz N."/>
            <person name="Riley R."/>
            <person name="Savchenko A."/>
            <person name="Shiryaev A."/>
            <person name="Soop K."/>
            <person name="Spirin V."/>
            <person name="Szebenyi C."/>
            <person name="Tomsovsky M."/>
            <person name="Tulloss R.E."/>
            <person name="Uehling J."/>
            <person name="Grigoriev I.V."/>
            <person name="Vagvolgyi C."/>
            <person name="Papp T."/>
            <person name="Martin F.M."/>
            <person name="Miettinen O."/>
            <person name="Hibbett D.S."/>
            <person name="Nagy L.G."/>
        </authorList>
    </citation>
    <scope>NUCLEOTIDE SEQUENCE [LARGE SCALE GENOMIC DNA]</scope>
    <source>
        <strain evidence="2 3">CBS 962.96</strain>
    </source>
</reference>
<name>A0A4S8L8P4_DENBC</name>
<gene>
    <name evidence="2" type="ORF">K435DRAFT_843386</name>
</gene>